<sequence length="138" mass="15318">MHSRHWITQSGRYLLFGVLQLALDTAIYIALTSLGVMVVPANVIGRLIGASAGFMFNGRITFASPHGHQINRGAFARYALLWLMLTLVGSTILRVVEQQTGLIDTWYAKPLVEASLAVLGFTGLKFFVFRRHRLSDGR</sequence>
<evidence type="ECO:0000256" key="4">
    <source>
        <dbReference type="ARBA" id="ARBA00022989"/>
    </source>
</evidence>
<comment type="subcellular location">
    <subcellularLocation>
        <location evidence="1">Membrane</location>
        <topology evidence="1">Multi-pass membrane protein</topology>
    </subcellularLocation>
</comment>
<evidence type="ECO:0000313" key="9">
    <source>
        <dbReference type="Proteomes" id="UP000593932"/>
    </source>
</evidence>
<accession>A0A7S6ZUW7</accession>
<comment type="similarity">
    <text evidence="2">Belongs to the GtrA family.</text>
</comment>
<dbReference type="Proteomes" id="UP000593932">
    <property type="component" value="Chromosome"/>
</dbReference>
<evidence type="ECO:0000256" key="3">
    <source>
        <dbReference type="ARBA" id="ARBA00022692"/>
    </source>
</evidence>
<evidence type="ECO:0000256" key="2">
    <source>
        <dbReference type="ARBA" id="ARBA00009399"/>
    </source>
</evidence>
<evidence type="ECO:0000256" key="1">
    <source>
        <dbReference type="ARBA" id="ARBA00004141"/>
    </source>
</evidence>
<evidence type="ECO:0000313" key="8">
    <source>
        <dbReference type="EMBL" id="QOW21674.1"/>
    </source>
</evidence>
<feature type="domain" description="GtrA/DPMS transmembrane" evidence="7">
    <location>
        <begin position="12"/>
        <end position="129"/>
    </location>
</feature>
<dbReference type="EMBL" id="CP063657">
    <property type="protein sequence ID" value="QOW21674.1"/>
    <property type="molecule type" value="Genomic_DNA"/>
</dbReference>
<name>A0A7S6ZUW7_9GAMM</name>
<gene>
    <name evidence="8" type="ORF">INQ42_10615</name>
</gene>
<feature type="transmembrane region" description="Helical" evidence="6">
    <location>
        <begin position="107"/>
        <end position="128"/>
    </location>
</feature>
<keyword evidence="5 6" id="KW-0472">Membrane</keyword>
<dbReference type="RefSeq" id="WP_194034237.1">
    <property type="nucleotide sequence ID" value="NZ_CP063657.1"/>
</dbReference>
<keyword evidence="4 6" id="KW-1133">Transmembrane helix</keyword>
<reference evidence="8 9" key="1">
    <citation type="submission" date="2020-10" db="EMBL/GenBank/DDBJ databases">
        <title>complete genome sequencing of Lysobacter sp. H23M41.</title>
        <authorList>
            <person name="Bae J.-W."/>
            <person name="Lee S.-Y."/>
        </authorList>
    </citation>
    <scope>NUCLEOTIDE SEQUENCE [LARGE SCALE GENOMIC DNA]</scope>
    <source>
        <strain evidence="8 9">H23M41</strain>
    </source>
</reference>
<evidence type="ECO:0000256" key="5">
    <source>
        <dbReference type="ARBA" id="ARBA00023136"/>
    </source>
</evidence>
<evidence type="ECO:0000256" key="6">
    <source>
        <dbReference type="SAM" id="Phobius"/>
    </source>
</evidence>
<feature type="transmembrane region" description="Helical" evidence="6">
    <location>
        <begin position="12"/>
        <end position="31"/>
    </location>
</feature>
<proteinExistence type="inferred from homology"/>
<dbReference type="InterPro" id="IPR051401">
    <property type="entry name" value="GtrA_CellWall_Glycosyl"/>
</dbReference>
<dbReference type="PANTHER" id="PTHR38459">
    <property type="entry name" value="PROPHAGE BACTOPRENOL-LINKED GLUCOSE TRANSLOCASE HOMOLOG"/>
    <property type="match status" value="1"/>
</dbReference>
<keyword evidence="3 6" id="KW-0812">Transmembrane</keyword>
<dbReference type="Pfam" id="PF04138">
    <property type="entry name" value="GtrA_DPMS_TM"/>
    <property type="match status" value="1"/>
</dbReference>
<feature type="transmembrane region" description="Helical" evidence="6">
    <location>
        <begin position="74"/>
        <end position="95"/>
    </location>
</feature>
<feature type="transmembrane region" description="Helical" evidence="6">
    <location>
        <begin position="43"/>
        <end position="62"/>
    </location>
</feature>
<evidence type="ECO:0000259" key="7">
    <source>
        <dbReference type="Pfam" id="PF04138"/>
    </source>
</evidence>
<dbReference type="InterPro" id="IPR007267">
    <property type="entry name" value="GtrA_DPMS_TM"/>
</dbReference>
<organism evidence="8 9">
    <name type="scientific">Novilysobacter avium</name>
    <dbReference type="NCBI Taxonomy" id="2781023"/>
    <lineage>
        <taxon>Bacteria</taxon>
        <taxon>Pseudomonadati</taxon>
        <taxon>Pseudomonadota</taxon>
        <taxon>Gammaproteobacteria</taxon>
        <taxon>Lysobacterales</taxon>
        <taxon>Lysobacteraceae</taxon>
        <taxon>Novilysobacter</taxon>
    </lineage>
</organism>
<dbReference type="PANTHER" id="PTHR38459:SF1">
    <property type="entry name" value="PROPHAGE BACTOPRENOL-LINKED GLUCOSE TRANSLOCASE HOMOLOG"/>
    <property type="match status" value="1"/>
</dbReference>
<protein>
    <submittedName>
        <fullName evidence="8">GtrA family protein</fullName>
    </submittedName>
</protein>
<keyword evidence="9" id="KW-1185">Reference proteome</keyword>